<reference evidence="1 2" key="1">
    <citation type="submission" date="2020-07" db="EMBL/GenBank/DDBJ databases">
        <title>Sequencing the genomes of 1000 actinobacteria strains.</title>
        <authorList>
            <person name="Klenk H.-P."/>
        </authorList>
    </citation>
    <scope>NUCLEOTIDE SEQUENCE [LARGE SCALE GENOMIC DNA]</scope>
    <source>
        <strain evidence="1 2">DSM 23871</strain>
    </source>
</reference>
<evidence type="ECO:0008006" key="3">
    <source>
        <dbReference type="Google" id="ProtNLM"/>
    </source>
</evidence>
<protein>
    <recommendedName>
        <fullName evidence="3">HMA domain-containing protein</fullName>
    </recommendedName>
</protein>
<gene>
    <name evidence="1" type="ORF">BJ963_001627</name>
</gene>
<dbReference type="AlphaFoldDB" id="A0A852SY65"/>
<sequence>MPSFRVIVAVGRLRPGVDPRSVEPTAADAARELAVVEASSVDVVAGEARITVRFTEDSAQSALRVAEHTVAGLGAVAETGPWRLTERVGGRWFRRA</sequence>
<organism evidence="1 2">
    <name type="scientific">Leifsonia soli</name>
    <dbReference type="NCBI Taxonomy" id="582665"/>
    <lineage>
        <taxon>Bacteria</taxon>
        <taxon>Bacillati</taxon>
        <taxon>Actinomycetota</taxon>
        <taxon>Actinomycetes</taxon>
        <taxon>Micrococcales</taxon>
        <taxon>Microbacteriaceae</taxon>
        <taxon>Leifsonia</taxon>
    </lineage>
</organism>
<keyword evidence="2" id="KW-1185">Reference proteome</keyword>
<evidence type="ECO:0000313" key="1">
    <source>
        <dbReference type="EMBL" id="NYD74108.1"/>
    </source>
</evidence>
<proteinExistence type="predicted"/>
<name>A0A852SY65_9MICO</name>
<accession>A0A852SY65</accession>
<evidence type="ECO:0000313" key="2">
    <source>
        <dbReference type="Proteomes" id="UP000589620"/>
    </source>
</evidence>
<dbReference type="Proteomes" id="UP000589620">
    <property type="component" value="Unassembled WGS sequence"/>
</dbReference>
<dbReference type="EMBL" id="JACCBJ010000001">
    <property type="protein sequence ID" value="NYD74108.1"/>
    <property type="molecule type" value="Genomic_DNA"/>
</dbReference>
<dbReference type="RefSeq" id="WP_089909301.1">
    <property type="nucleotide sequence ID" value="NZ_BAAAPX010000001.1"/>
</dbReference>
<comment type="caution">
    <text evidence="1">The sequence shown here is derived from an EMBL/GenBank/DDBJ whole genome shotgun (WGS) entry which is preliminary data.</text>
</comment>